<dbReference type="SMART" id="SM00901">
    <property type="entry name" value="FRG"/>
    <property type="match status" value="1"/>
</dbReference>
<keyword evidence="3" id="KW-1185">Reference proteome</keyword>
<protein>
    <submittedName>
        <fullName evidence="2">FRG domain-containing protein</fullName>
    </submittedName>
</protein>
<dbReference type="AlphaFoldDB" id="A0A949NG02"/>
<feature type="domain" description="FRG" evidence="1">
    <location>
        <begin position="23"/>
        <end position="121"/>
    </location>
</feature>
<dbReference type="InterPro" id="IPR014966">
    <property type="entry name" value="FRG-dom"/>
</dbReference>
<accession>A0A949NG02</accession>
<organism evidence="2 3">
    <name type="scientific">Diplocloster agilis</name>
    <dbReference type="NCBI Taxonomy" id="2850323"/>
    <lineage>
        <taxon>Bacteria</taxon>
        <taxon>Bacillati</taxon>
        <taxon>Bacillota</taxon>
        <taxon>Clostridia</taxon>
        <taxon>Lachnospirales</taxon>
        <taxon>Lachnospiraceae</taxon>
        <taxon>Diplocloster</taxon>
    </lineage>
</organism>
<proteinExistence type="predicted"/>
<comment type="caution">
    <text evidence="2">The sequence shown here is derived from an EMBL/GenBank/DDBJ whole genome shotgun (WGS) entry which is preliminary data.</text>
</comment>
<evidence type="ECO:0000313" key="3">
    <source>
        <dbReference type="Proteomes" id="UP000712157"/>
    </source>
</evidence>
<dbReference type="EMBL" id="JAHQCW010000031">
    <property type="protein sequence ID" value="MBU9738259.1"/>
    <property type="molecule type" value="Genomic_DNA"/>
</dbReference>
<dbReference type="Pfam" id="PF08867">
    <property type="entry name" value="FRG"/>
    <property type="match status" value="1"/>
</dbReference>
<reference evidence="2" key="1">
    <citation type="submission" date="2021-06" db="EMBL/GenBank/DDBJ databases">
        <title>Description of novel taxa of the family Lachnospiraceae.</title>
        <authorList>
            <person name="Chaplin A.V."/>
            <person name="Sokolova S.R."/>
            <person name="Pikina A.P."/>
            <person name="Korzhanova M."/>
            <person name="Belova V."/>
            <person name="Korostin D."/>
            <person name="Efimov B.A."/>
        </authorList>
    </citation>
    <scope>NUCLEOTIDE SEQUENCE</scope>
    <source>
        <strain evidence="2">ASD5720</strain>
    </source>
</reference>
<name>A0A949NG02_9FIRM</name>
<evidence type="ECO:0000259" key="1">
    <source>
        <dbReference type="SMART" id="SM00901"/>
    </source>
</evidence>
<dbReference type="Proteomes" id="UP000712157">
    <property type="component" value="Unassembled WGS sequence"/>
</dbReference>
<evidence type="ECO:0000313" key="2">
    <source>
        <dbReference type="EMBL" id="MBU9738259.1"/>
    </source>
</evidence>
<dbReference type="RefSeq" id="WP_238722502.1">
    <property type="nucleotide sequence ID" value="NZ_JAHQCW010000031.1"/>
</dbReference>
<sequence>MKEYIANNLRELISIVNDLYPRGKYYLWYRGHLNAQWELVPSVQRGSYAANEQHMAIDFYMRASVALKEKPPPHYLPGWVALMQHYGLPTRLLDWSKSLLVATFFATYRYEDQPGKDGCIWILRPGQLNLAEGLGDCISPMDSPSITELLVSVFDSGAERKEAKDKIYACYPVENNMRIYVQQAAFTVHNSKRKLTDIKSDDLLIKVVIPYDAKKEYLEELKICGITLKSVYPDADHIAEEIKAFYNYGK</sequence>
<gene>
    <name evidence="2" type="ORF">KTH89_17075</name>
</gene>